<gene>
    <name evidence="1" type="ORF">KIN20_015747</name>
</gene>
<comment type="caution">
    <text evidence="1">The sequence shown here is derived from an EMBL/GenBank/DDBJ whole genome shotgun (WGS) entry which is preliminary data.</text>
</comment>
<evidence type="ECO:0000313" key="1">
    <source>
        <dbReference type="EMBL" id="KAJ1357572.1"/>
    </source>
</evidence>
<reference evidence="1" key="1">
    <citation type="submission" date="2021-06" db="EMBL/GenBank/DDBJ databases">
        <title>Parelaphostrongylus tenuis whole genome reference sequence.</title>
        <authorList>
            <person name="Garwood T.J."/>
            <person name="Larsen P.A."/>
            <person name="Fountain-Jones N.M."/>
            <person name="Garbe J.R."/>
            <person name="Macchietto M.G."/>
            <person name="Kania S.A."/>
            <person name="Gerhold R.W."/>
            <person name="Richards J.E."/>
            <person name="Wolf T.M."/>
        </authorList>
    </citation>
    <scope>NUCLEOTIDE SEQUENCE</scope>
    <source>
        <strain evidence="1">MNPRO001-30</strain>
        <tissue evidence="1">Meninges</tissue>
    </source>
</reference>
<accession>A0AAD5MFE7</accession>
<dbReference type="Proteomes" id="UP001196413">
    <property type="component" value="Unassembled WGS sequence"/>
</dbReference>
<keyword evidence="2" id="KW-1185">Reference proteome</keyword>
<sequence>MFWNDWRLCGIITKTSTFAAMTFSPVDKSNEQVSVAHEMETYGMPLQTMPSIVTKDIEHDKTT</sequence>
<name>A0AAD5MFE7_PARTN</name>
<proteinExistence type="predicted"/>
<evidence type="ECO:0000313" key="2">
    <source>
        <dbReference type="Proteomes" id="UP001196413"/>
    </source>
</evidence>
<dbReference type="EMBL" id="JAHQIW010003179">
    <property type="protein sequence ID" value="KAJ1357572.1"/>
    <property type="molecule type" value="Genomic_DNA"/>
</dbReference>
<organism evidence="1 2">
    <name type="scientific">Parelaphostrongylus tenuis</name>
    <name type="common">Meningeal worm</name>
    <dbReference type="NCBI Taxonomy" id="148309"/>
    <lineage>
        <taxon>Eukaryota</taxon>
        <taxon>Metazoa</taxon>
        <taxon>Ecdysozoa</taxon>
        <taxon>Nematoda</taxon>
        <taxon>Chromadorea</taxon>
        <taxon>Rhabditida</taxon>
        <taxon>Rhabditina</taxon>
        <taxon>Rhabditomorpha</taxon>
        <taxon>Strongyloidea</taxon>
        <taxon>Metastrongylidae</taxon>
        <taxon>Parelaphostrongylus</taxon>
    </lineage>
</organism>
<dbReference type="AlphaFoldDB" id="A0AAD5MFE7"/>
<protein>
    <submittedName>
        <fullName evidence="1">Uncharacterized protein</fullName>
    </submittedName>
</protein>